<feature type="chain" id="PRO_5046310917" evidence="13">
    <location>
        <begin position="29"/>
        <end position="707"/>
    </location>
</feature>
<dbReference type="Gene3D" id="2.170.130.10">
    <property type="entry name" value="TonB-dependent receptor, plug domain"/>
    <property type="match status" value="1"/>
</dbReference>
<dbReference type="InterPro" id="IPR012910">
    <property type="entry name" value="Plug_dom"/>
</dbReference>
<keyword evidence="3 11" id="KW-0813">Transport</keyword>
<keyword evidence="6 13" id="KW-0732">Signal</keyword>
<sequence>MKVLSVHRLYLSAALTLPLVAVHGMAQAGFDPVTEEDELALVYGSSDSVSIATGNLQTLRRAPAVATVITAADIAAMGATDLDQVLESVPGVHVNRTPNSSSPLYVVRGIVSAYTPQILMLQNGVPITTAYIGNKGNIWAGYPLEHIARIEIIRGPGSALYGSDAFSGVINIITKGPGEVQGTELGARTGSYQSRDAWLQHGGKLGPVEVAAYLRAGHSDGNDRTLDADAQSRNDTLFKTHASLAPGPLNNQYRALDGNLDLIYGQWRARFGYKKRYDMGTGAGIASALDPVGRQQSERITSNLAWAEPQVTRDWGLGASLATQQYSQEVNTWYQLLPPGATFPTGTFKDGMIGVPETWERTYRLSGYADYSGFNDHHLRVGLGHDDIELFRVHEWRNFNYAANGTPIPLPAVIDTTNTTPFMRPQRRKVDYLYLQDEWNLAKDWNLTAGIRHDHFSDFGGTTNPRLALVWDASFDLTAKLLHGRAFRAPAFLESYGISNPVALGNPNLKPERNATTEIAFNWQARSDATVNLTFYRYDMKNIIRTVPNPVPGTGATYANTGDQTGHGIELESNWSVTRDLRLAGNYAWQRSIDQTTHTDAGYAPRHHAFGRGDWNFASGYQAGAQLNWVAGRMRAFGDARPAISDYTTVDLTLATRAGRKQWNFALALRNAFNTDVREPSPAPGLSLPHDLPMAPRTISLQASYKM</sequence>
<evidence type="ECO:0000259" key="14">
    <source>
        <dbReference type="Pfam" id="PF00593"/>
    </source>
</evidence>
<evidence type="ECO:0000313" key="17">
    <source>
        <dbReference type="Proteomes" id="UP001162889"/>
    </source>
</evidence>
<keyword evidence="9 16" id="KW-0675">Receptor</keyword>
<comment type="caution">
    <text evidence="16">The sequence shown here is derived from an EMBL/GenBank/DDBJ whole genome shotgun (WGS) entry which is preliminary data.</text>
</comment>
<feature type="domain" description="TonB-dependent receptor-like beta-barrel" evidence="14">
    <location>
        <begin position="254"/>
        <end position="671"/>
    </location>
</feature>
<name>A0ABT1GDA8_9BURK</name>
<dbReference type="InterPro" id="IPR000531">
    <property type="entry name" value="Beta-barrel_TonB"/>
</dbReference>
<evidence type="ECO:0000313" key="16">
    <source>
        <dbReference type="EMBL" id="MCP2006946.1"/>
    </source>
</evidence>
<dbReference type="PANTHER" id="PTHR30069:SF29">
    <property type="entry name" value="HEMOGLOBIN AND HEMOGLOBIN-HAPTOGLOBIN-BINDING PROTEIN 1-RELATED"/>
    <property type="match status" value="1"/>
</dbReference>
<dbReference type="Pfam" id="PF07715">
    <property type="entry name" value="Plug"/>
    <property type="match status" value="1"/>
</dbReference>
<evidence type="ECO:0000256" key="1">
    <source>
        <dbReference type="ARBA" id="ARBA00004571"/>
    </source>
</evidence>
<reference evidence="16" key="1">
    <citation type="submission" date="2022-03" db="EMBL/GenBank/DDBJ databases">
        <title>Genome Encyclopedia of Bacteria and Archaea VI: Functional Genomics of Type Strains.</title>
        <authorList>
            <person name="Whitman W."/>
        </authorList>
    </citation>
    <scope>NUCLEOTIDE SEQUENCE</scope>
    <source>
        <strain evidence="16">HSC-15S17</strain>
    </source>
</reference>
<organism evidence="16 17">
    <name type="scientific">Duganella violaceipulchra</name>
    <dbReference type="NCBI Taxonomy" id="2849652"/>
    <lineage>
        <taxon>Bacteria</taxon>
        <taxon>Pseudomonadati</taxon>
        <taxon>Pseudomonadota</taxon>
        <taxon>Betaproteobacteria</taxon>
        <taxon>Burkholderiales</taxon>
        <taxon>Oxalobacteraceae</taxon>
        <taxon>Telluria group</taxon>
        <taxon>Duganella</taxon>
    </lineage>
</organism>
<evidence type="ECO:0000256" key="7">
    <source>
        <dbReference type="ARBA" id="ARBA00023077"/>
    </source>
</evidence>
<keyword evidence="17" id="KW-1185">Reference proteome</keyword>
<dbReference type="InterPro" id="IPR037066">
    <property type="entry name" value="Plug_dom_sf"/>
</dbReference>
<keyword evidence="4 11" id="KW-1134">Transmembrane beta strand</keyword>
<keyword evidence="10 11" id="KW-0998">Cell outer membrane</keyword>
<evidence type="ECO:0000256" key="4">
    <source>
        <dbReference type="ARBA" id="ARBA00022452"/>
    </source>
</evidence>
<gene>
    <name evidence="16" type="ORF">L1274_000634</name>
</gene>
<evidence type="ECO:0000259" key="15">
    <source>
        <dbReference type="Pfam" id="PF07715"/>
    </source>
</evidence>
<evidence type="ECO:0000256" key="12">
    <source>
        <dbReference type="RuleBase" id="RU003357"/>
    </source>
</evidence>
<comment type="subcellular location">
    <subcellularLocation>
        <location evidence="1 11">Cell outer membrane</location>
        <topology evidence="1 11">Multi-pass membrane protein</topology>
    </subcellularLocation>
</comment>
<evidence type="ECO:0000256" key="3">
    <source>
        <dbReference type="ARBA" id="ARBA00022448"/>
    </source>
</evidence>
<dbReference type="Gene3D" id="2.40.170.20">
    <property type="entry name" value="TonB-dependent receptor, beta-barrel domain"/>
    <property type="match status" value="1"/>
</dbReference>
<evidence type="ECO:0000256" key="2">
    <source>
        <dbReference type="ARBA" id="ARBA00009810"/>
    </source>
</evidence>
<dbReference type="CDD" id="cd01347">
    <property type="entry name" value="ligand_gated_channel"/>
    <property type="match status" value="1"/>
</dbReference>
<protein>
    <submittedName>
        <fullName evidence="16">Iron complex outermembrane receptor protein</fullName>
    </submittedName>
</protein>
<accession>A0ABT1GDA8</accession>
<dbReference type="EMBL" id="JALJZU010000001">
    <property type="protein sequence ID" value="MCP2006946.1"/>
    <property type="molecule type" value="Genomic_DNA"/>
</dbReference>
<dbReference type="Pfam" id="PF00593">
    <property type="entry name" value="TonB_dep_Rec_b-barrel"/>
    <property type="match status" value="1"/>
</dbReference>
<evidence type="ECO:0000256" key="9">
    <source>
        <dbReference type="ARBA" id="ARBA00023170"/>
    </source>
</evidence>
<evidence type="ECO:0000256" key="5">
    <source>
        <dbReference type="ARBA" id="ARBA00022692"/>
    </source>
</evidence>
<evidence type="ECO:0000256" key="6">
    <source>
        <dbReference type="ARBA" id="ARBA00022729"/>
    </source>
</evidence>
<dbReference type="PROSITE" id="PS52016">
    <property type="entry name" value="TONB_DEPENDENT_REC_3"/>
    <property type="match status" value="1"/>
</dbReference>
<dbReference type="PANTHER" id="PTHR30069">
    <property type="entry name" value="TONB-DEPENDENT OUTER MEMBRANE RECEPTOR"/>
    <property type="match status" value="1"/>
</dbReference>
<feature type="signal peptide" evidence="13">
    <location>
        <begin position="1"/>
        <end position="28"/>
    </location>
</feature>
<feature type="domain" description="TonB-dependent receptor plug" evidence="15">
    <location>
        <begin position="59"/>
        <end position="169"/>
    </location>
</feature>
<keyword evidence="7 12" id="KW-0798">TonB box</keyword>
<proteinExistence type="inferred from homology"/>
<comment type="similarity">
    <text evidence="2 11 12">Belongs to the TonB-dependent receptor family.</text>
</comment>
<keyword evidence="5 11" id="KW-0812">Transmembrane</keyword>
<evidence type="ECO:0000256" key="13">
    <source>
        <dbReference type="SAM" id="SignalP"/>
    </source>
</evidence>
<keyword evidence="8 11" id="KW-0472">Membrane</keyword>
<evidence type="ECO:0000256" key="11">
    <source>
        <dbReference type="PROSITE-ProRule" id="PRU01360"/>
    </source>
</evidence>
<dbReference type="InterPro" id="IPR036942">
    <property type="entry name" value="Beta-barrel_TonB_sf"/>
</dbReference>
<dbReference type="Proteomes" id="UP001162889">
    <property type="component" value="Unassembled WGS sequence"/>
</dbReference>
<dbReference type="SUPFAM" id="SSF56935">
    <property type="entry name" value="Porins"/>
    <property type="match status" value="1"/>
</dbReference>
<dbReference type="InterPro" id="IPR039426">
    <property type="entry name" value="TonB-dep_rcpt-like"/>
</dbReference>
<evidence type="ECO:0000256" key="10">
    <source>
        <dbReference type="ARBA" id="ARBA00023237"/>
    </source>
</evidence>
<evidence type="ECO:0000256" key="8">
    <source>
        <dbReference type="ARBA" id="ARBA00023136"/>
    </source>
</evidence>